<evidence type="ECO:0000256" key="2">
    <source>
        <dbReference type="ARBA" id="ARBA00038334"/>
    </source>
</evidence>
<sequence>MNPSDPDSFCHRTVQISTGHLYHFIDQIPANYDSTRPPLICLHGFPDSWFGWRHQIGPWCSQGFRVIVPDMLGYGETDMPHDSSAYSTKNICNDISALLDFLDISKAVVIGHDWGAYTAGRFALWHPERLIALVMLAVPYVPPTLQHMPVEEMARKFPSYGYQAYFASEASTAEIEANPVSFLQVLFRTPEKILPFTKLGQFQGLITNKQIDFADGCLLNEHDLQIYVSRFQRGMLGPLSYYRTTRTRFEEEKSALLPAHLPPNLHVLFIYGTKDATCPPSAVRNAHKFISQLNTVALEDVGHWVMLEAQDRVTSEVLRFLSSPEISASQKSRM</sequence>
<dbReference type="Gene3D" id="3.40.50.1820">
    <property type="entry name" value="alpha/beta hydrolase"/>
    <property type="match status" value="1"/>
</dbReference>
<dbReference type="STRING" id="1314800.A0A1B7NB04"/>
<protein>
    <submittedName>
        <fullName evidence="4">Alpha/beta-hydrolase</fullName>
    </submittedName>
</protein>
<name>A0A1B7NB04_9AGAM</name>
<dbReference type="SUPFAM" id="SSF53474">
    <property type="entry name" value="alpha/beta-Hydrolases"/>
    <property type="match status" value="1"/>
</dbReference>
<dbReference type="AlphaFoldDB" id="A0A1B7NB04"/>
<dbReference type="EMBL" id="KV448165">
    <property type="protein sequence ID" value="OAX42029.1"/>
    <property type="molecule type" value="Genomic_DNA"/>
</dbReference>
<comment type="similarity">
    <text evidence="2">Belongs to the AB hydrolase superfamily. Epoxide hydrolase family.</text>
</comment>
<dbReference type="InterPro" id="IPR000639">
    <property type="entry name" value="Epox_hydrolase-like"/>
</dbReference>
<dbReference type="GO" id="GO:0016787">
    <property type="term" value="F:hydrolase activity"/>
    <property type="evidence" value="ECO:0007669"/>
    <property type="project" value="UniProtKB-KW"/>
</dbReference>
<proteinExistence type="inferred from homology"/>
<evidence type="ECO:0000256" key="1">
    <source>
        <dbReference type="ARBA" id="ARBA00022801"/>
    </source>
</evidence>
<dbReference type="PRINTS" id="PR00111">
    <property type="entry name" value="ABHYDROLASE"/>
</dbReference>
<accession>A0A1B7NB04</accession>
<dbReference type="InterPro" id="IPR000073">
    <property type="entry name" value="AB_hydrolase_1"/>
</dbReference>
<dbReference type="Pfam" id="PF00561">
    <property type="entry name" value="Abhydrolase_1"/>
    <property type="match status" value="1"/>
</dbReference>
<evidence type="ECO:0000259" key="3">
    <source>
        <dbReference type="Pfam" id="PF00561"/>
    </source>
</evidence>
<dbReference type="OrthoDB" id="284184at2759"/>
<dbReference type="Proteomes" id="UP000092154">
    <property type="component" value="Unassembled WGS sequence"/>
</dbReference>
<gene>
    <name evidence="4" type="ORF">K503DRAFT_848021</name>
</gene>
<evidence type="ECO:0000313" key="4">
    <source>
        <dbReference type="EMBL" id="OAX42029.1"/>
    </source>
</evidence>
<keyword evidence="5" id="KW-1185">Reference proteome</keyword>
<dbReference type="InterPro" id="IPR029058">
    <property type="entry name" value="AB_hydrolase_fold"/>
</dbReference>
<reference evidence="4 5" key="1">
    <citation type="submission" date="2016-06" db="EMBL/GenBank/DDBJ databases">
        <title>Comparative genomics of the ectomycorrhizal sister species Rhizopogon vinicolor and Rhizopogon vesiculosus (Basidiomycota: Boletales) reveals a divergence of the mating type B locus.</title>
        <authorList>
            <consortium name="DOE Joint Genome Institute"/>
            <person name="Mujic A.B."/>
            <person name="Kuo A."/>
            <person name="Tritt A."/>
            <person name="Lipzen A."/>
            <person name="Chen C."/>
            <person name="Johnson J."/>
            <person name="Sharma A."/>
            <person name="Barry K."/>
            <person name="Grigoriev I.V."/>
            <person name="Spatafora J.W."/>
        </authorList>
    </citation>
    <scope>NUCLEOTIDE SEQUENCE [LARGE SCALE GENOMIC DNA]</scope>
    <source>
        <strain evidence="4 5">AM-OR11-026</strain>
    </source>
</reference>
<dbReference type="PANTHER" id="PTHR43329">
    <property type="entry name" value="EPOXIDE HYDROLASE"/>
    <property type="match status" value="1"/>
</dbReference>
<feature type="domain" description="AB hydrolase-1" evidence="3">
    <location>
        <begin position="37"/>
        <end position="309"/>
    </location>
</feature>
<organism evidence="4 5">
    <name type="scientific">Rhizopogon vinicolor AM-OR11-026</name>
    <dbReference type="NCBI Taxonomy" id="1314800"/>
    <lineage>
        <taxon>Eukaryota</taxon>
        <taxon>Fungi</taxon>
        <taxon>Dikarya</taxon>
        <taxon>Basidiomycota</taxon>
        <taxon>Agaricomycotina</taxon>
        <taxon>Agaricomycetes</taxon>
        <taxon>Agaricomycetidae</taxon>
        <taxon>Boletales</taxon>
        <taxon>Suillineae</taxon>
        <taxon>Rhizopogonaceae</taxon>
        <taxon>Rhizopogon</taxon>
    </lineage>
</organism>
<dbReference type="PRINTS" id="PR00412">
    <property type="entry name" value="EPOXHYDRLASE"/>
</dbReference>
<keyword evidence="1 4" id="KW-0378">Hydrolase</keyword>
<dbReference type="InParanoid" id="A0A1B7NB04"/>
<evidence type="ECO:0000313" key="5">
    <source>
        <dbReference type="Proteomes" id="UP000092154"/>
    </source>
</evidence>